<keyword evidence="2" id="KW-0540">Nuclease</keyword>
<dbReference type="GO" id="GO:0009036">
    <property type="term" value="F:type II site-specific deoxyribonuclease activity"/>
    <property type="evidence" value="ECO:0007669"/>
    <property type="project" value="InterPro"/>
</dbReference>
<evidence type="ECO:0000259" key="1">
    <source>
        <dbReference type="Pfam" id="PF09019"/>
    </source>
</evidence>
<evidence type="ECO:0000313" key="2">
    <source>
        <dbReference type="EMBL" id="RDS77143.1"/>
    </source>
</evidence>
<protein>
    <submittedName>
        <fullName evidence="2">Restriction endonuclease</fullName>
    </submittedName>
</protein>
<dbReference type="Gene3D" id="3.40.91.80">
    <property type="match status" value="1"/>
</dbReference>
<feature type="domain" description="Restriction endonuclease type II EcoRII C-terminal" evidence="1">
    <location>
        <begin position="230"/>
        <end position="398"/>
    </location>
</feature>
<keyword evidence="2" id="KW-0378">Hydrolase</keyword>
<keyword evidence="2" id="KW-0255">Endonuclease</keyword>
<dbReference type="InterPro" id="IPR038365">
    <property type="entry name" value="EcoRII_C_sf"/>
</dbReference>
<dbReference type="Proteomes" id="UP000254101">
    <property type="component" value="Unassembled WGS sequence"/>
</dbReference>
<dbReference type="Pfam" id="PF09019">
    <property type="entry name" value="EcoRII-C"/>
    <property type="match status" value="1"/>
</dbReference>
<comment type="caution">
    <text evidence="2">The sequence shown here is derived from an EMBL/GenBank/DDBJ whole genome shotgun (WGS) entry which is preliminary data.</text>
</comment>
<dbReference type="RefSeq" id="WP_115491364.1">
    <property type="nucleotide sequence ID" value="NZ_JACHWW010000001.1"/>
</dbReference>
<dbReference type="GO" id="GO:0003677">
    <property type="term" value="F:DNA binding"/>
    <property type="evidence" value="ECO:0007669"/>
    <property type="project" value="InterPro"/>
</dbReference>
<proteinExistence type="predicted"/>
<name>A0A395LJI9_9SPHN</name>
<dbReference type="AlphaFoldDB" id="A0A395LJI9"/>
<sequence length="431" mass="48079">MKRGHLSEYITGVVVKRLSAVEVDPGTSNQHEFNGSVDLKRLLGEGDRKNIPTRFLWIDGEQASSDAIEGSISWYDARRRHPTRSEYRLYYQGNAVTRLMRAEDSFFLAMRNDGEGLVVITPTGGTMFNQLLWLFGLDESPLFQFTYTPVEGNRDAELDFAARVILEALGIEPEEPEAALLDRLIEPYGLKMPRPEELSTLARLSVGKEAAIDDPDDALLRWMDRETQLFRRIERRLVADRIASGFGSQGQEDVDGFIKFSLSVQNRRKSRAGLALESHIEALLKANSIDYSRGAITENGNRPDFLFPSSEAYQDSSFPNEKLLMLGAKSTLKERWRQVLSEAERIPHKHLLTLEPGISEAQTDEMRAKCLQLVLPRDLHRTYKPAQQAWLIGVRDFLALAKAVPSYPSCACGACARGGRGGVCAGGCSAG</sequence>
<accession>A0A395LJI9</accession>
<dbReference type="GO" id="GO:0009307">
    <property type="term" value="P:DNA restriction-modification system"/>
    <property type="evidence" value="ECO:0007669"/>
    <property type="project" value="InterPro"/>
</dbReference>
<reference evidence="2 3" key="1">
    <citation type="submission" date="2018-07" db="EMBL/GenBank/DDBJ databases">
        <title>Erythrobacter nanhaiensis sp. nov., a novel member of the genus Erythrobacter isolated from the South China Sea.</title>
        <authorList>
            <person name="Chen X."/>
            <person name="Liu J."/>
        </authorList>
    </citation>
    <scope>NUCLEOTIDE SEQUENCE [LARGE SCALE GENOMIC DNA]</scope>
    <source>
        <strain evidence="2 3">S-5</strain>
    </source>
</reference>
<dbReference type="InterPro" id="IPR011335">
    <property type="entry name" value="Restrct_endonuc-II-like"/>
</dbReference>
<organism evidence="2 3">
    <name type="scientific">Alteriqipengyuania lutimaris</name>
    <dbReference type="NCBI Taxonomy" id="1538146"/>
    <lineage>
        <taxon>Bacteria</taxon>
        <taxon>Pseudomonadati</taxon>
        <taxon>Pseudomonadota</taxon>
        <taxon>Alphaproteobacteria</taxon>
        <taxon>Sphingomonadales</taxon>
        <taxon>Erythrobacteraceae</taxon>
        <taxon>Alteriqipengyuania</taxon>
    </lineage>
</organism>
<gene>
    <name evidence="2" type="ORF">DL238_05630</name>
</gene>
<dbReference type="EMBL" id="QRBB01000001">
    <property type="protein sequence ID" value="RDS77143.1"/>
    <property type="molecule type" value="Genomic_DNA"/>
</dbReference>
<dbReference type="InterPro" id="IPR015109">
    <property type="entry name" value="Restrct_endonuc_II_EcoRII_C"/>
</dbReference>
<evidence type="ECO:0000313" key="3">
    <source>
        <dbReference type="Proteomes" id="UP000254101"/>
    </source>
</evidence>
<keyword evidence="3" id="KW-1185">Reference proteome</keyword>
<dbReference type="SUPFAM" id="SSF52980">
    <property type="entry name" value="Restriction endonuclease-like"/>
    <property type="match status" value="1"/>
</dbReference>
<dbReference type="OrthoDB" id="9797574at2"/>